<evidence type="ECO:0000256" key="2">
    <source>
        <dbReference type="SAM" id="SignalP"/>
    </source>
</evidence>
<accession>A0AAE9J9U1</accession>
<feature type="signal peptide" evidence="2">
    <location>
        <begin position="1"/>
        <end position="19"/>
    </location>
</feature>
<evidence type="ECO:0000313" key="4">
    <source>
        <dbReference type="Proteomes" id="UP000829354"/>
    </source>
</evidence>
<keyword evidence="4" id="KW-1185">Reference proteome</keyword>
<evidence type="ECO:0000313" key="3">
    <source>
        <dbReference type="EMBL" id="UMM19781.1"/>
    </source>
</evidence>
<protein>
    <submittedName>
        <fullName evidence="3">Uncharacterized protein</fullName>
    </submittedName>
</protein>
<keyword evidence="1" id="KW-0812">Transmembrane</keyword>
<proteinExistence type="predicted"/>
<feature type="chain" id="PRO_5042113096" evidence="2">
    <location>
        <begin position="20"/>
        <end position="284"/>
    </location>
</feature>
<organism evidence="3 4">
    <name type="scientific">Caenorhabditis briggsae</name>
    <dbReference type="NCBI Taxonomy" id="6238"/>
    <lineage>
        <taxon>Eukaryota</taxon>
        <taxon>Metazoa</taxon>
        <taxon>Ecdysozoa</taxon>
        <taxon>Nematoda</taxon>
        <taxon>Chromadorea</taxon>
        <taxon>Rhabditida</taxon>
        <taxon>Rhabditina</taxon>
        <taxon>Rhabditomorpha</taxon>
        <taxon>Rhabditoidea</taxon>
        <taxon>Rhabditidae</taxon>
        <taxon>Peloderinae</taxon>
        <taxon>Caenorhabditis</taxon>
    </lineage>
</organism>
<gene>
    <name evidence="3" type="ORF">L5515_015238</name>
</gene>
<dbReference type="EMBL" id="CP092621">
    <property type="protein sequence ID" value="UMM19781.1"/>
    <property type="molecule type" value="Genomic_DNA"/>
</dbReference>
<evidence type="ECO:0000256" key="1">
    <source>
        <dbReference type="SAM" id="Phobius"/>
    </source>
</evidence>
<keyword evidence="1" id="KW-0472">Membrane</keyword>
<dbReference type="Proteomes" id="UP000829354">
    <property type="component" value="Chromosome II"/>
</dbReference>
<keyword evidence="2" id="KW-0732">Signal</keyword>
<dbReference type="AlphaFoldDB" id="A0AAE9J9U1"/>
<feature type="transmembrane region" description="Helical" evidence="1">
    <location>
        <begin position="202"/>
        <end position="226"/>
    </location>
</feature>
<keyword evidence="1" id="KW-1133">Transmembrane helix</keyword>
<reference evidence="3 4" key="1">
    <citation type="submission" date="2022-04" db="EMBL/GenBank/DDBJ databases">
        <title>Chromosome-level reference genomes for two strains of Caenorhabditis briggsae: an improved platform for comparative genomics.</title>
        <authorList>
            <person name="Stevens L."/>
            <person name="Andersen E."/>
        </authorList>
    </citation>
    <scope>NUCLEOTIDE SEQUENCE [LARGE SCALE GENOMIC DNA]</scope>
    <source>
        <strain evidence="3">VX34</strain>
        <tissue evidence="3">Whole-organism</tissue>
    </source>
</reference>
<sequence>MREFSLLFLVFVIQKISIALKIEEPDFDYYKNWLQRNRTMIMMKNLPKNANYTWKEYFESWNLIYEREMAKKELSFAAANFVESEIQKSGKQKVGSVIHLEVHLKKCGNKSNEWFSIHKESYYVKNSAQIHQTWSANYCISEMTQKWCNMGNRLVIKMSGNLTYNSVLHGANVIFTCPFSLYHAIRDTVIVDTKDSWKFTKVFLISLVVLGACSLIGIVAFVVLLFEKRNRKLSQMADNTENWSKFRYSQEYFPFEDPEDVVVETNLDEISILSDEILYVPRRK</sequence>
<name>A0AAE9J9U1_CAEBR</name>